<evidence type="ECO:0000313" key="1">
    <source>
        <dbReference type="EMBL" id="MFF8280134.1"/>
    </source>
</evidence>
<reference evidence="1 2" key="1">
    <citation type="submission" date="2024-10" db="EMBL/GenBank/DDBJ databases">
        <title>The Natural Products Discovery Center: Release of the First 8490 Sequenced Strains for Exploring Actinobacteria Biosynthetic Diversity.</title>
        <authorList>
            <person name="Kalkreuter E."/>
            <person name="Kautsar S.A."/>
            <person name="Yang D."/>
            <person name="Bader C.D."/>
            <person name="Teijaro C.N."/>
            <person name="Fluegel L."/>
            <person name="Davis C.M."/>
            <person name="Simpson J.R."/>
            <person name="Lauterbach L."/>
            <person name="Steele A.D."/>
            <person name="Gui C."/>
            <person name="Meng S."/>
            <person name="Li G."/>
            <person name="Viehrig K."/>
            <person name="Ye F."/>
            <person name="Su P."/>
            <person name="Kiefer A.F."/>
            <person name="Nichols A."/>
            <person name="Cepeda A.J."/>
            <person name="Yan W."/>
            <person name="Fan B."/>
            <person name="Jiang Y."/>
            <person name="Adhikari A."/>
            <person name="Zheng C.-J."/>
            <person name="Schuster L."/>
            <person name="Cowan T.M."/>
            <person name="Smanski M.J."/>
            <person name="Chevrette M.G."/>
            <person name="De Carvalho L.P.S."/>
            <person name="Shen B."/>
        </authorList>
    </citation>
    <scope>NUCLEOTIDE SEQUENCE [LARGE SCALE GENOMIC DNA]</scope>
    <source>
        <strain evidence="1 2">NPDC015755</strain>
    </source>
</reference>
<proteinExistence type="predicted"/>
<name>A0ABW6YKL9_9ACTN</name>
<organism evidence="1 2">
    <name type="scientific">Streptomyces lateritius</name>
    <dbReference type="NCBI Taxonomy" id="67313"/>
    <lineage>
        <taxon>Bacteria</taxon>
        <taxon>Bacillati</taxon>
        <taxon>Actinomycetota</taxon>
        <taxon>Actinomycetes</taxon>
        <taxon>Kitasatosporales</taxon>
        <taxon>Streptomycetaceae</taxon>
        <taxon>Streptomyces</taxon>
    </lineage>
</organism>
<dbReference type="EMBL" id="JBIBSM010000019">
    <property type="protein sequence ID" value="MFF8280134.1"/>
    <property type="molecule type" value="Genomic_DNA"/>
</dbReference>
<evidence type="ECO:0000313" key="2">
    <source>
        <dbReference type="Proteomes" id="UP001603013"/>
    </source>
</evidence>
<comment type="caution">
    <text evidence="1">The sequence shown here is derived from an EMBL/GenBank/DDBJ whole genome shotgun (WGS) entry which is preliminary data.</text>
</comment>
<accession>A0ABW6YKL9</accession>
<sequence>MKRYRDALFRGLAQPVPEQPVELLKAICACAARRSGRELRLMLEEFPPGTVTGLWLDMGDYDLIVVEANTSPLHQVVILGHELWHLKEGHCGHGSAAGAMAAARMLGGRWSLADAVSHVAARTEPDLEEERRAEKFGRMLADRVRPFLEGRRSTTLSGEVAGRIWASLRG</sequence>
<gene>
    <name evidence="1" type="ORF">ACF05T_29285</name>
</gene>
<protein>
    <submittedName>
        <fullName evidence="1">Toxin-antitoxin system, toxin component</fullName>
    </submittedName>
</protein>
<dbReference type="Proteomes" id="UP001603013">
    <property type="component" value="Unassembled WGS sequence"/>
</dbReference>
<keyword evidence="2" id="KW-1185">Reference proteome</keyword>
<dbReference type="RefSeq" id="WP_391937035.1">
    <property type="nucleotide sequence ID" value="NZ_JBIBSM010000019.1"/>
</dbReference>